<protein>
    <submittedName>
        <fullName evidence="1">Uncharacterized protein</fullName>
    </submittedName>
</protein>
<evidence type="ECO:0000313" key="1">
    <source>
        <dbReference type="EMBL" id="KAJ6262470.1"/>
    </source>
</evidence>
<dbReference type="AlphaFoldDB" id="A0AAD6J3D8"/>
<comment type="caution">
    <text evidence="1">The sequence shown here is derived from an EMBL/GenBank/DDBJ whole genome shotgun (WGS) entry which is preliminary data.</text>
</comment>
<organism evidence="1 2">
    <name type="scientific">Drechslerella dactyloides</name>
    <name type="common">Nematode-trapping fungus</name>
    <name type="synonym">Arthrobotrys dactyloides</name>
    <dbReference type="NCBI Taxonomy" id="74499"/>
    <lineage>
        <taxon>Eukaryota</taxon>
        <taxon>Fungi</taxon>
        <taxon>Dikarya</taxon>
        <taxon>Ascomycota</taxon>
        <taxon>Pezizomycotina</taxon>
        <taxon>Orbiliomycetes</taxon>
        <taxon>Orbiliales</taxon>
        <taxon>Orbiliaceae</taxon>
        <taxon>Drechslerella</taxon>
    </lineage>
</organism>
<keyword evidence="2" id="KW-1185">Reference proteome</keyword>
<accession>A0AAD6J3D8</accession>
<sequence>MVTWVNGRIPIGDRFVRSLELHYDGTDPTQRPTDYSIKFLEENKIEHVFNLNSNANNKDIKKKLKDNDITYSPLPSESPTALLAETSKQQCEVYAEDDKSPPKIQSHKDYCESHVEPRYGCKLTAQFEALNVL</sequence>
<evidence type="ECO:0000313" key="2">
    <source>
        <dbReference type="Proteomes" id="UP001221413"/>
    </source>
</evidence>
<reference evidence="1" key="1">
    <citation type="submission" date="2023-01" db="EMBL/GenBank/DDBJ databases">
        <title>The chitinases involved in constricting ring structure development in the nematode-trapping fungus Drechslerella dactyloides.</title>
        <authorList>
            <person name="Wang R."/>
            <person name="Zhang L."/>
            <person name="Tang P."/>
            <person name="Li S."/>
            <person name="Liang L."/>
        </authorList>
    </citation>
    <scope>NUCLEOTIDE SEQUENCE</scope>
    <source>
        <strain evidence="1">YMF1.00031</strain>
    </source>
</reference>
<name>A0AAD6J3D8_DREDA</name>
<dbReference type="EMBL" id="JAQGDS010000003">
    <property type="protein sequence ID" value="KAJ6262470.1"/>
    <property type="molecule type" value="Genomic_DNA"/>
</dbReference>
<dbReference type="Proteomes" id="UP001221413">
    <property type="component" value="Unassembled WGS sequence"/>
</dbReference>
<gene>
    <name evidence="1" type="ORF">Dda_3278</name>
</gene>
<proteinExistence type="predicted"/>